<organism evidence="2">
    <name type="scientific">Wolinella succinogenes (strain ATCC 29543 / DSM 1740 / CCUG 13145 / JCM 31913 / LMG 7466 / NCTC 11488 / FDC 602W)</name>
    <name type="common">Vibrio succinogenes</name>
    <dbReference type="NCBI Taxonomy" id="273121"/>
    <lineage>
        <taxon>Bacteria</taxon>
        <taxon>Pseudomonadati</taxon>
        <taxon>Campylobacterota</taxon>
        <taxon>Epsilonproteobacteria</taxon>
        <taxon>Campylobacterales</taxon>
        <taxon>Helicobacteraceae</taxon>
        <taxon>Wolinella</taxon>
    </lineage>
</organism>
<dbReference type="AlphaFoldDB" id="Q7MRG7"/>
<dbReference type="RefSeq" id="WP_011139229.1">
    <property type="nucleotide sequence ID" value="NC_005090.1"/>
</dbReference>
<proteinExistence type="predicted"/>
<dbReference type="InterPro" id="IPR036291">
    <property type="entry name" value="NAD(P)-bd_dom_sf"/>
</dbReference>
<reference evidence="1 2" key="1">
    <citation type="journal article" date="2003" name="Proc. Natl. Acad. Sci. U.S.A.">
        <title>Complete genome sequence and analysis of Wolinella succinogenes.</title>
        <authorList>
            <person name="Baar C."/>
            <person name="Eppinger M."/>
            <person name="Raddatz G."/>
            <person name="Simon JM."/>
            <person name="Lanz C."/>
            <person name="Klimmek O."/>
            <person name="Nandakumar R."/>
            <person name="Gross R."/>
            <person name="Rosinus A."/>
            <person name="Keller H."/>
            <person name="Jagtap P."/>
            <person name="Linke B."/>
            <person name="Meyer F."/>
            <person name="Lederer H."/>
            <person name="Schuster S.C."/>
        </authorList>
    </citation>
    <scope>NUCLEOTIDE SEQUENCE [LARGE SCALE GENOMIC DNA]</scope>
    <source>
        <strain evidence="2">ATCC 29543 / DSM 1740 / CCUG 13145 / JCM 31913 / LMG 7466 / NCTC 11488 / FDC 602W</strain>
    </source>
</reference>
<keyword evidence="2" id="KW-1185">Reference proteome</keyword>
<dbReference type="eggNOG" id="COG0460">
    <property type="taxonomic scope" value="Bacteria"/>
</dbReference>
<evidence type="ECO:0000313" key="2">
    <source>
        <dbReference type="Proteomes" id="UP000000422"/>
    </source>
</evidence>
<dbReference type="SUPFAM" id="SSF51735">
    <property type="entry name" value="NAD(P)-binding Rossmann-fold domains"/>
    <property type="match status" value="1"/>
</dbReference>
<gene>
    <name evidence="1" type="ordered locus">WS1377</name>
</gene>
<dbReference type="KEGG" id="wsu:WS1377"/>
<accession>Q7MRG7</accession>
<dbReference type="EMBL" id="BX571660">
    <property type="protein sequence ID" value="CAE10444.1"/>
    <property type="molecule type" value="Genomic_DNA"/>
</dbReference>
<dbReference type="Gene3D" id="3.40.50.720">
    <property type="entry name" value="NAD(P)-binding Rossmann-like Domain"/>
    <property type="match status" value="1"/>
</dbReference>
<evidence type="ECO:0008006" key="3">
    <source>
        <dbReference type="Google" id="ProtNLM"/>
    </source>
</evidence>
<protein>
    <recommendedName>
        <fullName evidence="3">Homoserine dehydrogenase</fullName>
    </recommendedName>
</protein>
<dbReference type="DNASU" id="2555305"/>
<name>Q7MRG7_WOLSU</name>
<dbReference type="Proteomes" id="UP000000422">
    <property type="component" value="Chromosome"/>
</dbReference>
<dbReference type="HOGENOM" id="CLU_159390_0_0_7"/>
<sequence>MKQVTVLLIGLGRMGSRFFDKFVEIGEERVKIVGVCELNEQNPKVLEAKKRNIPLYPSYKEALTDLHESVDIILDTSNISEVKRDIRELLSRQNNQHSVLLPMVADYLLWYMLPNAEEIPQDHTDIGY</sequence>
<dbReference type="STRING" id="273121.WS1377"/>
<evidence type="ECO:0000313" key="1">
    <source>
        <dbReference type="EMBL" id="CAE10444.1"/>
    </source>
</evidence>